<dbReference type="PATRIC" id="fig|525362.12.peg.349"/>
<sequence>MVNSGMLICSFYLKKRFQRGNDELFPLNSEYEFKDEDENSRYFQDAMDIMSQFCTESIEGADDEKSMKLFSVVENSVRREDKAAYSTLTFIVSSGNYGIESTITDRHTRQVKYQCGEDDAAVKQFRCLVFIPKDTQRVSVTKGIFVFQSLGTYGIKTITVKQMKSFCADIGLTLETRSVSVRMFIEKLIKKGSLYKVTLIRDRVSPDGADNMLVSTGREERSYIHPRFKETWFEKFLNAIDGVKDDDLLEFDDTLYENITVTFKLGKNYRTVRLAEIDHFSVVEDIPEYIVQRSKTDEECITQYMLDTATSYAQKMIFAAEEV</sequence>
<comment type="caution">
    <text evidence="1">The sequence shown here is derived from an EMBL/GenBank/DDBJ whole genome shotgun (WGS) entry which is preliminary data.</text>
</comment>
<reference evidence="1 2" key="1">
    <citation type="submission" date="2011-01" db="EMBL/GenBank/DDBJ databases">
        <authorList>
            <person name="Muzny D."/>
            <person name="Qin X."/>
            <person name="Buhay C."/>
            <person name="Dugan-Rocha S."/>
            <person name="Ding Y."/>
            <person name="Chen G."/>
            <person name="Hawes A."/>
            <person name="Holder M."/>
            <person name="Jhangiani S."/>
            <person name="Johnson A."/>
            <person name="Khan Z."/>
            <person name="Li Z."/>
            <person name="Liu W."/>
            <person name="Liu X."/>
            <person name="Perez L."/>
            <person name="Shen H."/>
            <person name="Wang Q."/>
            <person name="Watt J."/>
            <person name="Xi L."/>
            <person name="Xin Y."/>
            <person name="Zhou J."/>
            <person name="Deng J."/>
            <person name="Jiang H."/>
            <person name="Liu Y."/>
            <person name="Qu J."/>
            <person name="Song X.-Z."/>
            <person name="Zhang L."/>
            <person name="Villasana D."/>
            <person name="Johnson A."/>
            <person name="Liu J."/>
            <person name="Liyanage D."/>
            <person name="Lorensuhewa L."/>
            <person name="Robinson T."/>
            <person name="Song A."/>
            <person name="Song B.-B."/>
            <person name="Dinh H."/>
            <person name="Thornton R."/>
            <person name="Coyle M."/>
            <person name="Francisco L."/>
            <person name="Jackson L."/>
            <person name="Javaid M."/>
            <person name="Korchina V."/>
            <person name="Kovar C."/>
            <person name="Mata R."/>
            <person name="Mathew T."/>
            <person name="Ngo R."/>
            <person name="Nguyen L."/>
            <person name="Nguyen N."/>
            <person name="Okwuonu G."/>
            <person name="Ongeri F."/>
            <person name="Pham C."/>
            <person name="Simmons D."/>
            <person name="Wilczek-Boney K."/>
            <person name="Hale W."/>
            <person name="Jakkamsetti A."/>
            <person name="Pham P."/>
            <person name="Ruth R."/>
            <person name="San Lucas F."/>
            <person name="Warren J."/>
            <person name="Zhang J."/>
            <person name="Zhao Z."/>
            <person name="Zhou C."/>
            <person name="Zhu D."/>
            <person name="Lee S."/>
            <person name="Bess C."/>
            <person name="Blankenburg K."/>
            <person name="Forbes L."/>
            <person name="Fu Q."/>
            <person name="Gubbala S."/>
            <person name="Hirani K."/>
            <person name="Jayaseelan J.C."/>
            <person name="Lara F."/>
            <person name="Munidasa M."/>
            <person name="Palculict T."/>
            <person name="Patil S."/>
            <person name="Pu L.-L."/>
            <person name="Saada N."/>
            <person name="Tang L."/>
            <person name="Weissenberger G."/>
            <person name="Zhu Y."/>
            <person name="Hemphill L."/>
            <person name="Shang Y."/>
            <person name="Youmans B."/>
            <person name="Ayvaz T."/>
            <person name="Ross M."/>
            <person name="Santibanez J."/>
            <person name="Aqrawi P."/>
            <person name="Gross S."/>
            <person name="Joshi V."/>
            <person name="Fowler G."/>
            <person name="Nazareth L."/>
            <person name="Reid J."/>
            <person name="Worley K."/>
            <person name="Petrosino J."/>
            <person name="Highlander S."/>
            <person name="Gibbs R."/>
        </authorList>
    </citation>
    <scope>NUCLEOTIDE SEQUENCE [LARGE SCALE GENOMIC DNA]</scope>
    <source>
        <strain evidence="1 2">ATCC 25644</strain>
    </source>
</reference>
<name>E7FR46_9LACO</name>
<organism evidence="1 2">
    <name type="scientific">Ligilactobacillus ruminis ATCC 25644</name>
    <dbReference type="NCBI Taxonomy" id="525362"/>
    <lineage>
        <taxon>Bacteria</taxon>
        <taxon>Bacillati</taxon>
        <taxon>Bacillota</taxon>
        <taxon>Bacilli</taxon>
        <taxon>Lactobacillales</taxon>
        <taxon>Lactobacillaceae</taxon>
        <taxon>Ligilactobacillus</taxon>
    </lineage>
</organism>
<evidence type="ECO:0000313" key="2">
    <source>
        <dbReference type="Proteomes" id="UP000004099"/>
    </source>
</evidence>
<dbReference type="RefSeq" id="WP_003698634.1">
    <property type="nucleotide sequence ID" value="NZ_AFYE01000082.1"/>
</dbReference>
<dbReference type="HOGENOM" id="CLU_074110_0_0_9"/>
<proteinExistence type="predicted"/>
<gene>
    <name evidence="1" type="ORF">HMPREF0542_11373</name>
</gene>
<dbReference type="AlphaFoldDB" id="E7FR46"/>
<dbReference type="EMBL" id="ACGS02000041">
    <property type="protein sequence ID" value="EFZ34433.1"/>
    <property type="molecule type" value="Genomic_DNA"/>
</dbReference>
<protein>
    <submittedName>
        <fullName evidence="1">Uncharacterized protein</fullName>
    </submittedName>
</protein>
<dbReference type="Proteomes" id="UP000004099">
    <property type="component" value="Unassembled WGS sequence"/>
</dbReference>
<accession>E7FR46</accession>
<evidence type="ECO:0000313" key="1">
    <source>
        <dbReference type="EMBL" id="EFZ34433.1"/>
    </source>
</evidence>